<organism evidence="2 3">
    <name type="scientific">Lactuca saligna</name>
    <name type="common">Willowleaf lettuce</name>
    <dbReference type="NCBI Taxonomy" id="75948"/>
    <lineage>
        <taxon>Eukaryota</taxon>
        <taxon>Viridiplantae</taxon>
        <taxon>Streptophyta</taxon>
        <taxon>Embryophyta</taxon>
        <taxon>Tracheophyta</taxon>
        <taxon>Spermatophyta</taxon>
        <taxon>Magnoliopsida</taxon>
        <taxon>eudicotyledons</taxon>
        <taxon>Gunneridae</taxon>
        <taxon>Pentapetalae</taxon>
        <taxon>asterids</taxon>
        <taxon>campanulids</taxon>
        <taxon>Asterales</taxon>
        <taxon>Asteraceae</taxon>
        <taxon>Cichorioideae</taxon>
        <taxon>Cichorieae</taxon>
        <taxon>Lactucinae</taxon>
        <taxon>Lactuca</taxon>
    </lineage>
</organism>
<dbReference type="GO" id="GO:0080162">
    <property type="term" value="P:endoplasmic reticulum to cytosol auxin transport"/>
    <property type="evidence" value="ECO:0007669"/>
    <property type="project" value="InterPro"/>
</dbReference>
<sequence>MLHRFRNQTSRVDPEGNEPNNVNEGDAIREHGRIAERILHLFIDLNTLIKPIPQGNSPLQRRRDTGETEMKSMMSHGQVQTFRLNHQVKFGEQVGVLGSTKESGSCKKKNKMGSLMVPSIMLVFCGVFAEGPNDSKLGLKTAIGIIVSRLLVLPVLGI</sequence>
<accession>A0AA36A1K0</accession>
<dbReference type="Proteomes" id="UP001177003">
    <property type="component" value="Chromosome 9"/>
</dbReference>
<dbReference type="InterPro" id="IPR039305">
    <property type="entry name" value="PILS2/6"/>
</dbReference>
<evidence type="ECO:0000313" key="2">
    <source>
        <dbReference type="EMBL" id="CAI9302885.1"/>
    </source>
</evidence>
<evidence type="ECO:0000256" key="1">
    <source>
        <dbReference type="SAM" id="MobiDB-lite"/>
    </source>
</evidence>
<dbReference type="PANTHER" id="PTHR31419:SF2">
    <property type="entry name" value="PROTEIN PIN-LIKES 2"/>
    <property type="match status" value="1"/>
</dbReference>
<gene>
    <name evidence="2" type="ORF">LSALG_LOCUS41350</name>
</gene>
<dbReference type="PANTHER" id="PTHR31419">
    <property type="entry name" value="PROTEIN PIN-LIKES 2"/>
    <property type="match status" value="1"/>
</dbReference>
<dbReference type="AlphaFoldDB" id="A0AA36A1K0"/>
<dbReference type="EMBL" id="OX465085">
    <property type="protein sequence ID" value="CAI9302885.1"/>
    <property type="molecule type" value="Genomic_DNA"/>
</dbReference>
<feature type="region of interest" description="Disordered" evidence="1">
    <location>
        <begin position="1"/>
        <end position="26"/>
    </location>
</feature>
<proteinExistence type="predicted"/>
<reference evidence="2" key="1">
    <citation type="submission" date="2023-04" db="EMBL/GenBank/DDBJ databases">
        <authorList>
            <person name="Vijverberg K."/>
            <person name="Xiong W."/>
            <person name="Schranz E."/>
        </authorList>
    </citation>
    <scope>NUCLEOTIDE SEQUENCE</scope>
</reference>
<protein>
    <submittedName>
        <fullName evidence="2">Uncharacterized protein</fullName>
    </submittedName>
</protein>
<name>A0AA36A1K0_LACSI</name>
<evidence type="ECO:0000313" key="3">
    <source>
        <dbReference type="Proteomes" id="UP001177003"/>
    </source>
</evidence>
<keyword evidence="3" id="KW-1185">Reference proteome</keyword>